<protein>
    <submittedName>
        <fullName evidence="1">Uncharacterized protein</fullName>
    </submittedName>
</protein>
<accession>A0A7G9Z6Q0</accession>
<dbReference type="AlphaFoldDB" id="A0A7G9Z6Q0"/>
<organism evidence="1">
    <name type="scientific">Candidatus Methanophaga sp. ANME-1 ERB7</name>
    <dbReference type="NCBI Taxonomy" id="2759913"/>
    <lineage>
        <taxon>Archaea</taxon>
        <taxon>Methanobacteriati</taxon>
        <taxon>Methanobacteriota</taxon>
        <taxon>Stenosarchaea group</taxon>
        <taxon>Methanomicrobia</taxon>
        <taxon>Candidatus Methanophagales</taxon>
        <taxon>Candidatus Methanophagaceae</taxon>
        <taxon>Candidatus Methanophaga</taxon>
    </lineage>
</organism>
<evidence type="ECO:0000313" key="1">
    <source>
        <dbReference type="EMBL" id="QNO55934.1"/>
    </source>
</evidence>
<sequence length="36" mass="4045">MKNRIELEDGGTAPDFAVSIDDMEQGVTSYKEEQKL</sequence>
<dbReference type="EMBL" id="MT631633">
    <property type="protein sequence ID" value="QNO55934.1"/>
    <property type="molecule type" value="Genomic_DNA"/>
</dbReference>
<name>A0A7G9Z6Q0_9EURY</name>
<reference evidence="1" key="1">
    <citation type="submission" date="2020-06" db="EMBL/GenBank/DDBJ databases">
        <title>Unique genomic features of the anaerobic methanotrophic archaea.</title>
        <authorList>
            <person name="Chadwick G.L."/>
            <person name="Skennerton C.T."/>
            <person name="Laso-Perez R."/>
            <person name="Leu A.O."/>
            <person name="Speth D.R."/>
            <person name="Yu H."/>
            <person name="Morgan-Lang C."/>
            <person name="Hatzenpichler R."/>
            <person name="Goudeau D."/>
            <person name="Malmstrom R."/>
            <person name="Brazelton W.J."/>
            <person name="Woyke T."/>
            <person name="Hallam S.J."/>
            <person name="Tyson G.W."/>
            <person name="Wegener G."/>
            <person name="Boetius A."/>
            <person name="Orphan V."/>
        </authorList>
    </citation>
    <scope>NUCLEOTIDE SEQUENCE</scope>
</reference>
<gene>
    <name evidence="1" type="ORF">JGNPCJAK_00038</name>
</gene>
<proteinExistence type="predicted"/>